<keyword evidence="2" id="KW-1185">Reference proteome</keyword>
<accession>A0A8J5WBI3</accession>
<comment type="caution">
    <text evidence="1">The sequence shown here is derived from an EMBL/GenBank/DDBJ whole genome shotgun (WGS) entry which is preliminary data.</text>
</comment>
<reference evidence="1" key="2">
    <citation type="submission" date="2021-02" db="EMBL/GenBank/DDBJ databases">
        <authorList>
            <person name="Kimball J.A."/>
            <person name="Haas M.W."/>
            <person name="Macchietto M."/>
            <person name="Kono T."/>
            <person name="Duquette J."/>
            <person name="Shao M."/>
        </authorList>
    </citation>
    <scope>NUCLEOTIDE SEQUENCE</scope>
    <source>
        <tissue evidence="1">Fresh leaf tissue</tissue>
    </source>
</reference>
<evidence type="ECO:0000313" key="2">
    <source>
        <dbReference type="Proteomes" id="UP000729402"/>
    </source>
</evidence>
<protein>
    <submittedName>
        <fullName evidence="1">Uncharacterized protein</fullName>
    </submittedName>
</protein>
<gene>
    <name evidence="1" type="ORF">GUJ93_ZPchr0010g9494</name>
</gene>
<organism evidence="1 2">
    <name type="scientific">Zizania palustris</name>
    <name type="common">Northern wild rice</name>
    <dbReference type="NCBI Taxonomy" id="103762"/>
    <lineage>
        <taxon>Eukaryota</taxon>
        <taxon>Viridiplantae</taxon>
        <taxon>Streptophyta</taxon>
        <taxon>Embryophyta</taxon>
        <taxon>Tracheophyta</taxon>
        <taxon>Spermatophyta</taxon>
        <taxon>Magnoliopsida</taxon>
        <taxon>Liliopsida</taxon>
        <taxon>Poales</taxon>
        <taxon>Poaceae</taxon>
        <taxon>BOP clade</taxon>
        <taxon>Oryzoideae</taxon>
        <taxon>Oryzeae</taxon>
        <taxon>Zizaniinae</taxon>
        <taxon>Zizania</taxon>
    </lineage>
</organism>
<proteinExistence type="predicted"/>
<name>A0A8J5WBI3_ZIZPA</name>
<dbReference type="Proteomes" id="UP000729402">
    <property type="component" value="Unassembled WGS sequence"/>
</dbReference>
<dbReference type="EMBL" id="JAAALK010000082">
    <property type="protein sequence ID" value="KAG8085188.1"/>
    <property type="molecule type" value="Genomic_DNA"/>
</dbReference>
<sequence>MCSCMAAVTVMQRACMLGICDGAMNDVLEEDLKHAMSDLLVHHQPEDMLYITSPSSYVMSCRITSFLGDPHTLSTTLIKTLVSLASLGHGPQYATWWSIRGEEYRWD</sequence>
<reference evidence="1" key="1">
    <citation type="journal article" date="2021" name="bioRxiv">
        <title>Whole Genome Assembly and Annotation of Northern Wild Rice, Zizania palustris L., Supports a Whole Genome Duplication in the Zizania Genus.</title>
        <authorList>
            <person name="Haas M."/>
            <person name="Kono T."/>
            <person name="Macchietto M."/>
            <person name="Millas R."/>
            <person name="McGilp L."/>
            <person name="Shao M."/>
            <person name="Duquette J."/>
            <person name="Hirsch C.N."/>
            <person name="Kimball J."/>
        </authorList>
    </citation>
    <scope>NUCLEOTIDE SEQUENCE</scope>
    <source>
        <tissue evidence="1">Fresh leaf tissue</tissue>
    </source>
</reference>
<evidence type="ECO:0000313" key="1">
    <source>
        <dbReference type="EMBL" id="KAG8085188.1"/>
    </source>
</evidence>
<dbReference type="AlphaFoldDB" id="A0A8J5WBI3"/>